<feature type="compositionally biased region" description="Polar residues" evidence="1">
    <location>
        <begin position="81"/>
        <end position="98"/>
    </location>
</feature>
<dbReference type="InterPro" id="IPR004509">
    <property type="entry name" value="Competence_ComEA_HhH"/>
</dbReference>
<evidence type="ECO:0000259" key="3">
    <source>
        <dbReference type="SMART" id="SM00278"/>
    </source>
</evidence>
<evidence type="ECO:0000256" key="1">
    <source>
        <dbReference type="SAM" id="MobiDB-lite"/>
    </source>
</evidence>
<protein>
    <submittedName>
        <fullName evidence="4">Competence protein ComEA</fullName>
    </submittedName>
</protein>
<dbReference type="PANTHER" id="PTHR21180:SF32">
    <property type="entry name" value="ENDONUCLEASE_EXONUCLEASE_PHOSPHATASE FAMILY DOMAIN-CONTAINING PROTEIN 1"/>
    <property type="match status" value="1"/>
</dbReference>
<keyword evidence="5" id="KW-1185">Reference proteome</keyword>
<dbReference type="NCBIfam" id="TIGR00426">
    <property type="entry name" value="competence protein ComEA helix-hairpin-helix repeat region"/>
    <property type="match status" value="1"/>
</dbReference>
<keyword evidence="2" id="KW-1133">Transmembrane helix</keyword>
<feature type="transmembrane region" description="Helical" evidence="2">
    <location>
        <begin position="12"/>
        <end position="29"/>
    </location>
</feature>
<dbReference type="EMBL" id="JAVDSB010000003">
    <property type="protein sequence ID" value="MDR6551268.1"/>
    <property type="molecule type" value="Genomic_DNA"/>
</dbReference>
<feature type="domain" description="Helix-hairpin-helix DNA-binding motif class 1" evidence="3">
    <location>
        <begin position="124"/>
        <end position="143"/>
    </location>
</feature>
<dbReference type="InterPro" id="IPR003583">
    <property type="entry name" value="Hlx-hairpin-Hlx_DNA-bd_motif"/>
</dbReference>
<keyword evidence="2" id="KW-0812">Transmembrane</keyword>
<dbReference type="Gene3D" id="1.10.150.320">
    <property type="entry name" value="Photosystem II 12 kDa extrinsic protein"/>
    <property type="match status" value="1"/>
</dbReference>
<gene>
    <name evidence="4" type="ORF">J2736_002455</name>
</gene>
<name>A0ABU1NUW8_9BACL</name>
<dbReference type="Pfam" id="PF12836">
    <property type="entry name" value="HHH_3"/>
    <property type="match status" value="1"/>
</dbReference>
<proteinExistence type="predicted"/>
<keyword evidence="2" id="KW-0472">Membrane</keyword>
<dbReference type="PANTHER" id="PTHR21180">
    <property type="entry name" value="ENDONUCLEASE/EXONUCLEASE/PHOSPHATASE FAMILY DOMAIN-CONTAINING PROTEIN 1"/>
    <property type="match status" value="1"/>
</dbReference>
<dbReference type="Proteomes" id="UP001267290">
    <property type="component" value="Unassembled WGS sequence"/>
</dbReference>
<accession>A0ABU1NUW8</accession>
<evidence type="ECO:0000256" key="2">
    <source>
        <dbReference type="SAM" id="Phobius"/>
    </source>
</evidence>
<dbReference type="InterPro" id="IPR010994">
    <property type="entry name" value="RuvA_2-like"/>
</dbReference>
<dbReference type="InterPro" id="IPR051675">
    <property type="entry name" value="Endo/Exo/Phosphatase_dom_1"/>
</dbReference>
<dbReference type="SUPFAM" id="SSF47781">
    <property type="entry name" value="RuvA domain 2-like"/>
    <property type="match status" value="1"/>
</dbReference>
<evidence type="ECO:0000313" key="5">
    <source>
        <dbReference type="Proteomes" id="UP001267290"/>
    </source>
</evidence>
<feature type="domain" description="Helix-hairpin-helix DNA-binding motif class 1" evidence="3">
    <location>
        <begin position="154"/>
        <end position="173"/>
    </location>
</feature>
<reference evidence="4 5" key="1">
    <citation type="submission" date="2023-07" db="EMBL/GenBank/DDBJ databases">
        <title>Sorghum-associated microbial communities from plants grown in Nebraska, USA.</title>
        <authorList>
            <person name="Schachtman D."/>
        </authorList>
    </citation>
    <scope>NUCLEOTIDE SEQUENCE [LARGE SCALE GENOMIC DNA]</scope>
    <source>
        <strain evidence="4 5">CC258</strain>
    </source>
</reference>
<dbReference type="SMART" id="SM00278">
    <property type="entry name" value="HhH1"/>
    <property type="match status" value="2"/>
</dbReference>
<sequence length="179" mass="19209">MDFIGNKMKRILLLLGVISLFVWVVWPFLRGGQSTIQTAFMPINTQMEALLGQAVSEKQEKAAQATAAVAAIKATTTPKASQTPPKESPPSTATSEKQIISTEGGNTTADSRAGLLNLNTATLEQLDKLPGIGESKAKAIIAHRSKIGSFKRVEELMDVKGIGEKMFEKLRGLLFVAPS</sequence>
<organism evidence="4 5">
    <name type="scientific">Paenibacillus qinlingensis</name>
    <dbReference type="NCBI Taxonomy" id="1837343"/>
    <lineage>
        <taxon>Bacteria</taxon>
        <taxon>Bacillati</taxon>
        <taxon>Bacillota</taxon>
        <taxon>Bacilli</taxon>
        <taxon>Bacillales</taxon>
        <taxon>Paenibacillaceae</taxon>
        <taxon>Paenibacillus</taxon>
    </lineage>
</organism>
<comment type="caution">
    <text evidence="4">The sequence shown here is derived from an EMBL/GenBank/DDBJ whole genome shotgun (WGS) entry which is preliminary data.</text>
</comment>
<evidence type="ECO:0000313" key="4">
    <source>
        <dbReference type="EMBL" id="MDR6551268.1"/>
    </source>
</evidence>
<feature type="region of interest" description="Disordered" evidence="1">
    <location>
        <begin position="75"/>
        <end position="98"/>
    </location>
</feature>